<dbReference type="GO" id="GO:0008610">
    <property type="term" value="P:lipid biosynthetic process"/>
    <property type="evidence" value="ECO:0007669"/>
    <property type="project" value="UniProtKB-ARBA"/>
</dbReference>
<dbReference type="GO" id="GO:0031177">
    <property type="term" value="F:phosphopantetheine binding"/>
    <property type="evidence" value="ECO:0007669"/>
    <property type="project" value="TreeGrafter"/>
</dbReference>
<evidence type="ECO:0000313" key="2">
    <source>
        <dbReference type="EMBL" id="TWP47006.1"/>
    </source>
</evidence>
<reference evidence="2 3" key="1">
    <citation type="submission" date="2019-07" db="EMBL/GenBank/DDBJ databases">
        <title>Lentzea xizangensis sp. nov., isolated from Qinghai-Tibetan Plateau Soils.</title>
        <authorList>
            <person name="Huang J."/>
        </authorList>
    </citation>
    <scope>NUCLEOTIDE SEQUENCE [LARGE SCALE GENOMIC DNA]</scope>
    <source>
        <strain evidence="2 3">FXJ1.1311</strain>
    </source>
</reference>
<evidence type="ECO:0000313" key="3">
    <source>
        <dbReference type="Proteomes" id="UP000316639"/>
    </source>
</evidence>
<dbReference type="Pfam" id="PF00668">
    <property type="entry name" value="Condensation"/>
    <property type="match status" value="1"/>
</dbReference>
<dbReference type="GO" id="GO:0005737">
    <property type="term" value="C:cytoplasm"/>
    <property type="evidence" value="ECO:0007669"/>
    <property type="project" value="TreeGrafter"/>
</dbReference>
<dbReference type="InterPro" id="IPR023213">
    <property type="entry name" value="CAT-like_dom_sf"/>
</dbReference>
<name>A0A563EK01_9PSEU</name>
<feature type="domain" description="Condensation" evidence="1">
    <location>
        <begin position="147"/>
        <end position="309"/>
    </location>
</feature>
<evidence type="ECO:0000259" key="1">
    <source>
        <dbReference type="Pfam" id="PF00668"/>
    </source>
</evidence>
<protein>
    <recommendedName>
        <fullName evidence="1">Condensation domain-containing protein</fullName>
    </recommendedName>
</protein>
<dbReference type="AlphaFoldDB" id="A0A563EK01"/>
<dbReference type="GO" id="GO:0003824">
    <property type="term" value="F:catalytic activity"/>
    <property type="evidence" value="ECO:0007669"/>
    <property type="project" value="InterPro"/>
</dbReference>
<dbReference type="PANTHER" id="PTHR45527:SF1">
    <property type="entry name" value="FATTY ACID SYNTHASE"/>
    <property type="match status" value="1"/>
</dbReference>
<dbReference type="GO" id="GO:0043041">
    <property type="term" value="P:amino acid activation for nonribosomal peptide biosynthetic process"/>
    <property type="evidence" value="ECO:0007669"/>
    <property type="project" value="TreeGrafter"/>
</dbReference>
<gene>
    <name evidence="2" type="ORF">FKR81_33700</name>
</gene>
<sequence length="456" mass="49857">MARAGMFVRRARVAARGVARRRADGARPQLDLDLGGVLMGRTWPASLLQRSVLWLDRSRPGLLTGPWFTMNAVVRFDGALDLQLLRAAAEDLLARHELLRTRLDGPVQVVEDVVEPDFSVVDDVLGPAEWLHTPVSSSAHTPLKLRFSPRERLLSLHVHHLLSDASTLWRVLDDLAALYSARCGAAAPAAPTGQYGEFAVYEADLMRSGYAEAQAWWCRALGDVRFASPAQSSEPFASRRVVLPDATLLESRARAQRSSPFALLLALLTDAMAGHVSAGDHLPFATVFLRRDHPRWRTMIGPCLVPVNLAVPLDACADLRLVNEHVIGAQRYSRFPWWETMRMNPHYAQPGGFPPFVELVPQLRPGTVSFGPVSATVVDAAGPPDSVRTENLGLRFRSAVDGALVTHMSGNGNGWARHVVDDVLDALPGRVQELGSGQLGGSSAESVSRSLRRARW</sequence>
<dbReference type="OrthoDB" id="3806954at2"/>
<dbReference type="InterPro" id="IPR001242">
    <property type="entry name" value="Condensation_dom"/>
</dbReference>
<dbReference type="Gene3D" id="3.30.559.10">
    <property type="entry name" value="Chloramphenicol acetyltransferase-like domain"/>
    <property type="match status" value="1"/>
</dbReference>
<dbReference type="PANTHER" id="PTHR45527">
    <property type="entry name" value="NONRIBOSOMAL PEPTIDE SYNTHETASE"/>
    <property type="match status" value="1"/>
</dbReference>
<dbReference type="Proteomes" id="UP000316639">
    <property type="component" value="Unassembled WGS sequence"/>
</dbReference>
<comment type="caution">
    <text evidence="2">The sequence shown here is derived from an EMBL/GenBank/DDBJ whole genome shotgun (WGS) entry which is preliminary data.</text>
</comment>
<dbReference type="SUPFAM" id="SSF52777">
    <property type="entry name" value="CoA-dependent acyltransferases"/>
    <property type="match status" value="2"/>
</dbReference>
<proteinExistence type="predicted"/>
<accession>A0A563EK01</accession>
<dbReference type="Gene3D" id="3.30.559.30">
    <property type="entry name" value="Nonribosomal peptide synthetase, condensation domain"/>
    <property type="match status" value="1"/>
</dbReference>
<dbReference type="EMBL" id="VOBR01000028">
    <property type="protein sequence ID" value="TWP47006.1"/>
    <property type="molecule type" value="Genomic_DNA"/>
</dbReference>
<dbReference type="GO" id="GO:0044550">
    <property type="term" value="P:secondary metabolite biosynthetic process"/>
    <property type="evidence" value="ECO:0007669"/>
    <property type="project" value="TreeGrafter"/>
</dbReference>
<keyword evidence="3" id="KW-1185">Reference proteome</keyword>
<organism evidence="2 3">
    <name type="scientific">Lentzea tibetensis</name>
    <dbReference type="NCBI Taxonomy" id="2591470"/>
    <lineage>
        <taxon>Bacteria</taxon>
        <taxon>Bacillati</taxon>
        <taxon>Actinomycetota</taxon>
        <taxon>Actinomycetes</taxon>
        <taxon>Pseudonocardiales</taxon>
        <taxon>Pseudonocardiaceae</taxon>
        <taxon>Lentzea</taxon>
    </lineage>
</organism>